<feature type="coiled-coil region" evidence="1">
    <location>
        <begin position="17"/>
        <end position="44"/>
    </location>
</feature>
<feature type="compositionally biased region" description="Acidic residues" evidence="2">
    <location>
        <begin position="371"/>
        <end position="380"/>
    </location>
</feature>
<keyword evidence="1" id="KW-0175">Coiled coil</keyword>
<feature type="region of interest" description="Disordered" evidence="2">
    <location>
        <begin position="155"/>
        <end position="380"/>
    </location>
</feature>
<dbReference type="GeneID" id="20077869"/>
<dbReference type="EMBL" id="KI913952">
    <property type="protein sequence ID" value="ETW10552.1"/>
    <property type="molecule type" value="Genomic_DNA"/>
</dbReference>
<dbReference type="VEuPathDB" id="FungiDB:H310_00819"/>
<feature type="compositionally biased region" description="Acidic residues" evidence="2">
    <location>
        <begin position="548"/>
        <end position="569"/>
    </location>
</feature>
<feature type="compositionally biased region" description="Basic and acidic residues" evidence="2">
    <location>
        <begin position="526"/>
        <end position="536"/>
    </location>
</feature>
<protein>
    <recommendedName>
        <fullName evidence="4">DNA replication checkpoint mediator MRC1 domain-containing protein</fullName>
    </recommendedName>
</protein>
<organism evidence="3">
    <name type="scientific">Aphanomyces invadans</name>
    <dbReference type="NCBI Taxonomy" id="157072"/>
    <lineage>
        <taxon>Eukaryota</taxon>
        <taxon>Sar</taxon>
        <taxon>Stramenopiles</taxon>
        <taxon>Oomycota</taxon>
        <taxon>Saprolegniomycetes</taxon>
        <taxon>Saprolegniales</taxon>
        <taxon>Verrucalvaceae</taxon>
        <taxon>Aphanomyces</taxon>
    </lineage>
</organism>
<feature type="compositionally biased region" description="Polar residues" evidence="2">
    <location>
        <begin position="214"/>
        <end position="236"/>
    </location>
</feature>
<reference evidence="3" key="1">
    <citation type="submission" date="2013-12" db="EMBL/GenBank/DDBJ databases">
        <title>The Genome Sequence of Aphanomyces invadans NJM9701.</title>
        <authorList>
            <consortium name="The Broad Institute Genomics Platform"/>
            <person name="Russ C."/>
            <person name="Tyler B."/>
            <person name="van West P."/>
            <person name="Dieguez-Uribeondo J."/>
            <person name="Young S.K."/>
            <person name="Zeng Q."/>
            <person name="Gargeya S."/>
            <person name="Fitzgerald M."/>
            <person name="Abouelleil A."/>
            <person name="Alvarado L."/>
            <person name="Chapman S.B."/>
            <person name="Gainer-Dewar J."/>
            <person name="Goldberg J."/>
            <person name="Griggs A."/>
            <person name="Gujja S."/>
            <person name="Hansen M."/>
            <person name="Howarth C."/>
            <person name="Imamovic A."/>
            <person name="Ireland A."/>
            <person name="Larimer J."/>
            <person name="McCowan C."/>
            <person name="Murphy C."/>
            <person name="Pearson M."/>
            <person name="Poon T.W."/>
            <person name="Priest M."/>
            <person name="Roberts A."/>
            <person name="Saif S."/>
            <person name="Shea T."/>
            <person name="Sykes S."/>
            <person name="Wortman J."/>
            <person name="Nusbaum C."/>
            <person name="Birren B."/>
        </authorList>
    </citation>
    <scope>NUCLEOTIDE SEQUENCE [LARGE SCALE GENOMIC DNA]</scope>
    <source>
        <strain evidence="3">NJM9701</strain>
    </source>
</reference>
<evidence type="ECO:0008006" key="4">
    <source>
        <dbReference type="Google" id="ProtNLM"/>
    </source>
</evidence>
<dbReference type="RefSeq" id="XP_008861963.1">
    <property type="nucleotide sequence ID" value="XM_008863741.1"/>
</dbReference>
<feature type="compositionally biased region" description="Basic and acidic residues" evidence="2">
    <location>
        <begin position="328"/>
        <end position="337"/>
    </location>
</feature>
<feature type="compositionally biased region" description="Acidic residues" evidence="2">
    <location>
        <begin position="299"/>
        <end position="320"/>
    </location>
</feature>
<dbReference type="OrthoDB" id="166946at2759"/>
<dbReference type="eggNOG" id="ENOG502QV2P">
    <property type="taxonomic scope" value="Eukaryota"/>
</dbReference>
<feature type="region of interest" description="Disordered" evidence="2">
    <location>
        <begin position="484"/>
        <end position="571"/>
    </location>
</feature>
<feature type="compositionally biased region" description="Acidic residues" evidence="2">
    <location>
        <begin position="160"/>
        <end position="182"/>
    </location>
</feature>
<accession>A0A024UX73</accession>
<proteinExistence type="predicted"/>
<evidence type="ECO:0000313" key="3">
    <source>
        <dbReference type="EMBL" id="ETW10552.1"/>
    </source>
</evidence>
<gene>
    <name evidence="3" type="ORF">H310_00819</name>
</gene>
<evidence type="ECO:0000256" key="1">
    <source>
        <dbReference type="SAM" id="Coils"/>
    </source>
</evidence>
<name>A0A024UX73_9STRA</name>
<feature type="compositionally biased region" description="Acidic residues" evidence="2">
    <location>
        <begin position="501"/>
        <end position="511"/>
    </location>
</feature>
<evidence type="ECO:0000256" key="2">
    <source>
        <dbReference type="SAM" id="MobiDB-lite"/>
    </source>
</evidence>
<feature type="compositionally biased region" description="Acidic residues" evidence="2">
    <location>
        <begin position="192"/>
        <end position="208"/>
    </location>
</feature>
<sequence length="731" mass="81309">MEVQVPPSRPSTTMDIAAETENLLQSLRQDNKKQQDEIRARKEALLLKLRAKTVPTSTKALAIPAPNVNSLLPSAASVQIPVARATSHPLLNGKKRMLGEMKKAARIQGADSMAKLFGYKNYVEQKQHLEKEEKLRIQLLEMKKKAEEVAKATVLHQIPDADDEESDEDFVPENESSADNENDLNIKVTNTDSDDDERDVVVLDEDESRDQPVPSLTGNPVVIPSNSDATANNSVNVMAAAGLLSDEDEPHHHTSDDESQSGDDGAVEGTTTSPSSLVPATRPVPRRRRLQRPVTIGNSDEDENDADMSDDEQENDDNDAAADAATEQARKDSRNADKAANYRAILAADEAAESGRRRDKQSGGLLNLVESEAEEEEEEDVLKIGGLGDFGFGVAAPKPVEKERETEADLALREDDLDNIVDELSDDEKNKDADDYFRERMEAEDKQQVSEVMRNVREGFGRNRRVFSSSLNGEARGRFNLDELVAADGSKKEAARLGLLESDEERDDEDDGDKKAEEDEEDEEERMERELRERYQRQPKIYITSSESESESENDQDQDDKEEIPSDEEREARQMKLFSAKAKINRRMQRMMQLKASEPKAALNALDEIDDKELEQVVLAPSTATSGGAHAKNVPAMPIALQKRVSTSFTTSFTRMVDSRKLFHVSASKAFVFTSVSTDLTDSIDDASSSMTTSIKRRAVDSTHQTMPRKKLTLHKRPSSLFHTLSSYQCS</sequence>
<dbReference type="AlphaFoldDB" id="A0A024UX73"/>